<sequence>MILKKNMTDTLVNSMRQETCPACGHYIAVPFLDPSLQPIATVAWPRSCDEAKSMQRLPLDFVRCVECGHVYNAAFDYSKVPYTRKPNLMFNKGVIWADNIISVRKKILERLPKKPVVVEIGHGDGGFLMGLAAECPDGKYIGFDPHGAKSDKDMPSVQFNACLFEPNLHVSKIRPDLIISRHVLEHLINPLGFIQSLSFSASCLGSEPELYIEVPCIDQAIETGRTVDFYYEHNSQFTTESFTKMLERCGVEIRMIDHVYDGEVIYAFVKLGCYQKHVRTAKAALGFRDRTRASENIIIQQLDSLHKSGKRIAIWGGTGKSAAFVNRYGADATRFPVVVDSDMNKVGTFVPGTGQEIRFSDWLTEHPADVIIIPPQWRARDIMEEMKQHKIRAEKILIEHEGRLVDYENEKHPYN</sequence>
<accession>A0A975BRL2</accession>
<evidence type="ECO:0000313" key="3">
    <source>
        <dbReference type="Proteomes" id="UP000663722"/>
    </source>
</evidence>
<reference evidence="2" key="1">
    <citation type="journal article" date="2021" name="Microb. Physiol.">
        <title>Proteogenomic Insights into the Physiology of Marine, Sulfate-Reducing, Filamentous Desulfonema limicola and Desulfonema magnum.</title>
        <authorList>
            <person name="Schnaars V."/>
            <person name="Wohlbrand L."/>
            <person name="Scheve S."/>
            <person name="Hinrichs C."/>
            <person name="Reinhardt R."/>
            <person name="Rabus R."/>
        </authorList>
    </citation>
    <scope>NUCLEOTIDE SEQUENCE</scope>
    <source>
        <strain evidence="2">4be13</strain>
    </source>
</reference>
<dbReference type="EMBL" id="CP061800">
    <property type="protein sequence ID" value="QTA90108.1"/>
    <property type="molecule type" value="Genomic_DNA"/>
</dbReference>
<dbReference type="Gene3D" id="3.40.50.720">
    <property type="entry name" value="NAD(P)-binding Rossmann-like Domain"/>
    <property type="match status" value="1"/>
</dbReference>
<keyword evidence="2" id="KW-0808">Transferase</keyword>
<dbReference type="AlphaFoldDB" id="A0A975BRL2"/>
<organism evidence="2 3">
    <name type="scientific">Desulfonema magnum</name>
    <dbReference type="NCBI Taxonomy" id="45655"/>
    <lineage>
        <taxon>Bacteria</taxon>
        <taxon>Pseudomonadati</taxon>
        <taxon>Thermodesulfobacteriota</taxon>
        <taxon>Desulfobacteria</taxon>
        <taxon>Desulfobacterales</taxon>
        <taxon>Desulfococcaceae</taxon>
        <taxon>Desulfonema</taxon>
    </lineage>
</organism>
<dbReference type="InterPro" id="IPR013691">
    <property type="entry name" value="MeTrfase_14"/>
</dbReference>
<proteinExistence type="predicted"/>
<name>A0A975BRL2_9BACT</name>
<evidence type="ECO:0000313" key="2">
    <source>
        <dbReference type="EMBL" id="QTA90108.1"/>
    </source>
</evidence>
<keyword evidence="3" id="KW-1185">Reference proteome</keyword>
<dbReference type="GO" id="GO:0008168">
    <property type="term" value="F:methyltransferase activity"/>
    <property type="evidence" value="ECO:0007669"/>
    <property type="project" value="UniProtKB-KW"/>
</dbReference>
<gene>
    <name evidence="2" type="ORF">dnm_061690</name>
</gene>
<dbReference type="Proteomes" id="UP000663722">
    <property type="component" value="Chromosome"/>
</dbReference>
<dbReference type="Gene3D" id="3.40.50.150">
    <property type="entry name" value="Vaccinia Virus protein VP39"/>
    <property type="match status" value="1"/>
</dbReference>
<keyword evidence="2" id="KW-0489">Methyltransferase</keyword>
<protein>
    <submittedName>
        <fullName evidence="2">Methyltransferase domain-containing protein</fullName>
    </submittedName>
</protein>
<evidence type="ECO:0000259" key="1">
    <source>
        <dbReference type="Pfam" id="PF08484"/>
    </source>
</evidence>
<dbReference type="Pfam" id="PF13489">
    <property type="entry name" value="Methyltransf_23"/>
    <property type="match status" value="1"/>
</dbReference>
<dbReference type="Pfam" id="PF08484">
    <property type="entry name" value="Methyltransf_14"/>
    <property type="match status" value="1"/>
</dbReference>
<feature type="domain" description="C-methyltransferase" evidence="1">
    <location>
        <begin position="278"/>
        <end position="390"/>
    </location>
</feature>
<dbReference type="GO" id="GO:0032259">
    <property type="term" value="P:methylation"/>
    <property type="evidence" value="ECO:0007669"/>
    <property type="project" value="UniProtKB-KW"/>
</dbReference>
<dbReference type="InterPro" id="IPR029063">
    <property type="entry name" value="SAM-dependent_MTases_sf"/>
</dbReference>
<dbReference type="KEGG" id="dmm:dnm_061690"/>
<dbReference type="SUPFAM" id="SSF53335">
    <property type="entry name" value="S-adenosyl-L-methionine-dependent methyltransferases"/>
    <property type="match status" value="1"/>
</dbReference>